<organism evidence="1">
    <name type="scientific">Hepacivirus hominis</name>
    <dbReference type="NCBI Taxonomy" id="3052230"/>
    <lineage>
        <taxon>Viruses</taxon>
        <taxon>Riboviria</taxon>
        <taxon>Orthornavirae</taxon>
        <taxon>Kitrinoviricota</taxon>
        <taxon>Flasuviricetes</taxon>
        <taxon>Amarillovirales</taxon>
        <taxon>Flaviviridae</taxon>
        <taxon>Hepacivirus</taxon>
    </lineage>
</organism>
<evidence type="ECO:0000313" key="1">
    <source>
        <dbReference type="PIR" id="PQ0835"/>
    </source>
</evidence>
<dbReference type="PIR" id="PQ0835">
    <property type="entry name" value="PQ0835"/>
</dbReference>
<feature type="non-terminal residue" evidence="1">
    <location>
        <position position="55"/>
    </location>
</feature>
<proteinExistence type="predicted"/>
<protein>
    <submittedName>
        <fullName evidence="1">E2/NS1 protein (cDNA 2)</fullName>
    </submittedName>
</protein>
<sequence length="55" mass="5887">SGVDASTRITGGSMARDVYRFTGFFARGPSQNLQLVGWGSLTDANITDSSDDKPY</sequence>
<reference evidence="1" key="1">
    <citation type="journal article" date="1993" name="J. Gen. Virol.">
        <title>Characterization of the genomic sequence of type V (or 3a) hepatitis C virus isolates and PCR primers for specific detection.</title>
        <authorList>
            <person name="Okamoto H."/>
            <person name="Tokita H."/>
            <person name="Sakamoto M."/>
            <person name="Horikita M."/>
            <person name="Kojima M."/>
            <person name="Iizuka H."/>
            <person name="Mishiro S."/>
        </authorList>
    </citation>
    <scope>NUCLEOTIDE SEQUENCE</scope>
</reference>
<accession>Q7M016</accession>
<name>Q7M016_9HEPC</name>
<feature type="non-terminal residue" evidence="1">
    <location>
        <position position="1"/>
    </location>
</feature>